<evidence type="ECO:0000256" key="4">
    <source>
        <dbReference type="SAM" id="Phobius"/>
    </source>
</evidence>
<dbReference type="PANTHER" id="PTHR48081:SF31">
    <property type="entry name" value="STERYL ACETYL HYDROLASE MUG81-RELATED"/>
    <property type="match status" value="1"/>
</dbReference>
<evidence type="ECO:0000313" key="5">
    <source>
        <dbReference type="EMBL" id="OJJ03937.1"/>
    </source>
</evidence>
<dbReference type="Gene3D" id="3.40.50.1820">
    <property type="entry name" value="alpha/beta hydrolase"/>
    <property type="match status" value="1"/>
</dbReference>
<evidence type="ECO:0008006" key="7">
    <source>
        <dbReference type="Google" id="ProtNLM"/>
    </source>
</evidence>
<dbReference type="InterPro" id="IPR050300">
    <property type="entry name" value="GDXG_lipolytic_enzyme"/>
</dbReference>
<keyword evidence="4" id="KW-0472">Membrane</keyword>
<dbReference type="GeneID" id="63725867"/>
<dbReference type="VEuPathDB" id="FungiDB:ASPVEDRAFT_30425"/>
<dbReference type="Pfam" id="PF10340">
    <property type="entry name" value="Say1_Mug180"/>
    <property type="match status" value="1"/>
</dbReference>
<dbReference type="AlphaFoldDB" id="A0A1L9PQX8"/>
<evidence type="ECO:0000256" key="2">
    <source>
        <dbReference type="ARBA" id="ARBA00022801"/>
    </source>
</evidence>
<accession>A0A1L9PQX8</accession>
<reference evidence="6" key="1">
    <citation type="journal article" date="2017" name="Genome Biol.">
        <title>Comparative genomics reveals high biological diversity and specific adaptations in the industrially and medically important fungal genus Aspergillus.</title>
        <authorList>
            <person name="de Vries R.P."/>
            <person name="Riley R."/>
            <person name="Wiebenga A."/>
            <person name="Aguilar-Osorio G."/>
            <person name="Amillis S."/>
            <person name="Uchima C.A."/>
            <person name="Anderluh G."/>
            <person name="Asadollahi M."/>
            <person name="Askin M."/>
            <person name="Barry K."/>
            <person name="Battaglia E."/>
            <person name="Bayram O."/>
            <person name="Benocci T."/>
            <person name="Braus-Stromeyer S.A."/>
            <person name="Caldana C."/>
            <person name="Canovas D."/>
            <person name="Cerqueira G.C."/>
            <person name="Chen F."/>
            <person name="Chen W."/>
            <person name="Choi C."/>
            <person name="Clum A."/>
            <person name="Dos Santos R.A."/>
            <person name="Damasio A.R."/>
            <person name="Diallinas G."/>
            <person name="Emri T."/>
            <person name="Fekete E."/>
            <person name="Flipphi M."/>
            <person name="Freyberg S."/>
            <person name="Gallo A."/>
            <person name="Gournas C."/>
            <person name="Habgood R."/>
            <person name="Hainaut M."/>
            <person name="Harispe M.L."/>
            <person name="Henrissat B."/>
            <person name="Hilden K.S."/>
            <person name="Hope R."/>
            <person name="Hossain A."/>
            <person name="Karabika E."/>
            <person name="Karaffa L."/>
            <person name="Karanyi Z."/>
            <person name="Krasevec N."/>
            <person name="Kuo A."/>
            <person name="Kusch H."/>
            <person name="LaButti K."/>
            <person name="Lagendijk E.L."/>
            <person name="Lapidus A."/>
            <person name="Levasseur A."/>
            <person name="Lindquist E."/>
            <person name="Lipzen A."/>
            <person name="Logrieco A.F."/>
            <person name="MacCabe A."/>
            <person name="Maekelae M.R."/>
            <person name="Malavazi I."/>
            <person name="Melin P."/>
            <person name="Meyer V."/>
            <person name="Mielnichuk N."/>
            <person name="Miskei M."/>
            <person name="Molnar A.P."/>
            <person name="Mule G."/>
            <person name="Ngan C.Y."/>
            <person name="Orejas M."/>
            <person name="Orosz E."/>
            <person name="Ouedraogo J.P."/>
            <person name="Overkamp K.M."/>
            <person name="Park H.-S."/>
            <person name="Perrone G."/>
            <person name="Piumi F."/>
            <person name="Punt P.J."/>
            <person name="Ram A.F."/>
            <person name="Ramon A."/>
            <person name="Rauscher S."/>
            <person name="Record E."/>
            <person name="Riano-Pachon D.M."/>
            <person name="Robert V."/>
            <person name="Roehrig J."/>
            <person name="Ruller R."/>
            <person name="Salamov A."/>
            <person name="Salih N.S."/>
            <person name="Samson R.A."/>
            <person name="Sandor E."/>
            <person name="Sanguinetti M."/>
            <person name="Schuetze T."/>
            <person name="Sepcic K."/>
            <person name="Shelest E."/>
            <person name="Sherlock G."/>
            <person name="Sophianopoulou V."/>
            <person name="Squina F.M."/>
            <person name="Sun H."/>
            <person name="Susca A."/>
            <person name="Todd R.B."/>
            <person name="Tsang A."/>
            <person name="Unkles S.E."/>
            <person name="van de Wiele N."/>
            <person name="van Rossen-Uffink D."/>
            <person name="Oliveira J.V."/>
            <person name="Vesth T.C."/>
            <person name="Visser J."/>
            <person name="Yu J.-H."/>
            <person name="Zhou M."/>
            <person name="Andersen M.R."/>
            <person name="Archer D.B."/>
            <person name="Baker S.E."/>
            <person name="Benoit I."/>
            <person name="Brakhage A.A."/>
            <person name="Braus G.H."/>
            <person name="Fischer R."/>
            <person name="Frisvad J.C."/>
            <person name="Goldman G.H."/>
            <person name="Houbraken J."/>
            <person name="Oakley B."/>
            <person name="Pocsi I."/>
            <person name="Scazzocchio C."/>
            <person name="Seiboth B."/>
            <person name="vanKuyk P.A."/>
            <person name="Wortman J."/>
            <person name="Dyer P.S."/>
            <person name="Grigoriev I.V."/>
        </authorList>
    </citation>
    <scope>NUCLEOTIDE SEQUENCE [LARGE SCALE GENOMIC DNA]</scope>
    <source>
        <strain evidence="6">CBS 583.65</strain>
    </source>
</reference>
<keyword evidence="4" id="KW-1133">Transmembrane helix</keyword>
<keyword evidence="6" id="KW-1185">Reference proteome</keyword>
<evidence type="ECO:0000256" key="1">
    <source>
        <dbReference type="ARBA" id="ARBA00010515"/>
    </source>
</evidence>
<dbReference type="InterPro" id="IPR019436">
    <property type="entry name" value="Say1-like"/>
</dbReference>
<dbReference type="InterPro" id="IPR033140">
    <property type="entry name" value="Lipase_GDXG_put_SER_AS"/>
</dbReference>
<evidence type="ECO:0000256" key="3">
    <source>
        <dbReference type="PROSITE-ProRule" id="PRU10038"/>
    </source>
</evidence>
<dbReference type="STRING" id="1036611.A0A1L9PQX8"/>
<dbReference type="SUPFAM" id="SSF53474">
    <property type="entry name" value="alpha/beta-Hydrolases"/>
    <property type="match status" value="1"/>
</dbReference>
<comment type="similarity">
    <text evidence="1">Belongs to the 'GDXG' lipolytic enzyme family.</text>
</comment>
<dbReference type="RefSeq" id="XP_040669699.1">
    <property type="nucleotide sequence ID" value="XM_040810356.1"/>
</dbReference>
<evidence type="ECO:0000313" key="6">
    <source>
        <dbReference type="Proteomes" id="UP000184073"/>
    </source>
</evidence>
<name>A0A1L9PQX8_ASPVE</name>
<feature type="transmembrane region" description="Helical" evidence="4">
    <location>
        <begin position="14"/>
        <end position="34"/>
    </location>
</feature>
<feature type="active site" evidence="3">
    <location>
        <position position="201"/>
    </location>
</feature>
<dbReference type="PROSITE" id="PS01174">
    <property type="entry name" value="LIPASE_GDXG_SER"/>
    <property type="match status" value="1"/>
</dbReference>
<proteinExistence type="inferred from homology"/>
<dbReference type="OrthoDB" id="2152029at2759"/>
<keyword evidence="2" id="KW-0378">Hydrolase</keyword>
<sequence length="366" mass="41230">MPHKLSFWETVDAFLGWISVAGAGIIYAAIAGPFRGRSGADTYHHHIIQAATKKVLYRQCGGKYKWLIWTSSLQDSVHYSYSTSPECSPLPEKNGIQPHFVSTDRGVKGFWIGNPSAKYIIINFHGGGFAMDATEPYLYFWPNIQKALADSGIETAWFYSTYTLTPNKAYPFQFVEAVETLRYVLEDLGRSPKEVIIAGDSAGASLCLAILSHLKHRSVDVPELTVEEPLKGAILLSPWVSYSHEWPSMKLNKHKDIDSAVVTERWSKLYLDGQPSDYYIEAVNAPEEWWNGIQVEQTLVLAGADEVLLDPIRTWVSKFKKSNQDTTLILGENECHVAPLIWPMFGDNHETEQGRALKHWLLERLG</sequence>
<organism evidence="5 6">
    <name type="scientific">Aspergillus versicolor CBS 583.65</name>
    <dbReference type="NCBI Taxonomy" id="1036611"/>
    <lineage>
        <taxon>Eukaryota</taxon>
        <taxon>Fungi</taxon>
        <taxon>Dikarya</taxon>
        <taxon>Ascomycota</taxon>
        <taxon>Pezizomycotina</taxon>
        <taxon>Eurotiomycetes</taxon>
        <taxon>Eurotiomycetidae</taxon>
        <taxon>Eurotiales</taxon>
        <taxon>Aspergillaceae</taxon>
        <taxon>Aspergillus</taxon>
        <taxon>Aspergillus subgen. Nidulantes</taxon>
    </lineage>
</organism>
<keyword evidence="4" id="KW-0812">Transmembrane</keyword>
<dbReference type="EMBL" id="KV878131">
    <property type="protein sequence ID" value="OJJ03937.1"/>
    <property type="molecule type" value="Genomic_DNA"/>
</dbReference>
<dbReference type="InterPro" id="IPR029058">
    <property type="entry name" value="AB_hydrolase_fold"/>
</dbReference>
<dbReference type="Proteomes" id="UP000184073">
    <property type="component" value="Unassembled WGS sequence"/>
</dbReference>
<gene>
    <name evidence="5" type="ORF">ASPVEDRAFT_30425</name>
</gene>
<dbReference type="PANTHER" id="PTHR48081">
    <property type="entry name" value="AB HYDROLASE SUPERFAMILY PROTEIN C4A8.06C"/>
    <property type="match status" value="1"/>
</dbReference>
<dbReference type="GO" id="GO:0016787">
    <property type="term" value="F:hydrolase activity"/>
    <property type="evidence" value="ECO:0007669"/>
    <property type="project" value="UniProtKB-KW"/>
</dbReference>
<protein>
    <recommendedName>
        <fullName evidence="7">Alpha/beta hydrolase fold-3 domain-containing protein</fullName>
    </recommendedName>
</protein>